<evidence type="ECO:0000313" key="2">
    <source>
        <dbReference type="Proteomes" id="UP000003860"/>
    </source>
</evidence>
<keyword evidence="1" id="KW-0067">ATP-binding</keyword>
<dbReference type="RefSeq" id="WP_004616731.1">
    <property type="nucleotide sequence ID" value="NZ_ACXX02000001.1"/>
</dbReference>
<dbReference type="AlphaFoldDB" id="F1T8H7"/>
<keyword evidence="2" id="KW-1185">Reference proteome</keyword>
<dbReference type="GO" id="GO:0004386">
    <property type="term" value="F:helicase activity"/>
    <property type="evidence" value="ECO:0007669"/>
    <property type="project" value="UniProtKB-KW"/>
</dbReference>
<dbReference type="Pfam" id="PF13481">
    <property type="entry name" value="AAA_25"/>
    <property type="match status" value="1"/>
</dbReference>
<keyword evidence="1" id="KW-0347">Helicase</keyword>
<accession>F1T8H7</accession>
<dbReference type="InterPro" id="IPR027417">
    <property type="entry name" value="P-loop_NTPase"/>
</dbReference>
<protein>
    <submittedName>
        <fullName evidence="1">DnaB domain protein helicase domain protein</fullName>
    </submittedName>
</protein>
<keyword evidence="1" id="KW-0378">Hydrolase</keyword>
<keyword evidence="1" id="KW-0547">Nucleotide-binding</keyword>
<dbReference type="OrthoDB" id="9775547at2"/>
<reference evidence="1" key="1">
    <citation type="submission" date="2009-07" db="EMBL/GenBank/DDBJ databases">
        <authorList>
            <consortium name="US DOE Joint Genome Institute (JGI-PGF)"/>
            <person name="Lucas S."/>
            <person name="Copeland A."/>
            <person name="Lapidus A."/>
            <person name="Glavina del Rio T."/>
            <person name="Tice H."/>
            <person name="Bruce D."/>
            <person name="Goodwin L."/>
            <person name="Pitluck S."/>
            <person name="Larimer F."/>
            <person name="Land M.L."/>
            <person name="Mouttaki H."/>
            <person name="He Z."/>
            <person name="Zhou J."/>
            <person name="Hemme C.L."/>
        </authorList>
    </citation>
    <scope>NUCLEOTIDE SEQUENCE [LARGE SCALE GENOMIC DNA]</scope>
    <source>
        <strain evidence="1">DSM 2782</strain>
    </source>
</reference>
<evidence type="ECO:0000313" key="1">
    <source>
        <dbReference type="EMBL" id="EGD49775.1"/>
    </source>
</evidence>
<dbReference type="eggNOG" id="COG1066">
    <property type="taxonomic scope" value="Bacteria"/>
</dbReference>
<comment type="caution">
    <text evidence="1">The sequence shown here is derived from an EMBL/GenBank/DDBJ whole genome shotgun (WGS) entry which is preliminary data.</text>
</comment>
<reference evidence="1" key="2">
    <citation type="submission" date="2011-01" db="EMBL/GenBank/DDBJ databases">
        <title>The Non-contiguous Finished genome of Clostridium papyrosolvens.</title>
        <authorList>
            <person name="Lucas S."/>
            <person name="Copeland A."/>
            <person name="Lapidus A."/>
            <person name="Cheng J.-F."/>
            <person name="Goodwin L."/>
            <person name="Pitluck S."/>
            <person name="Misra M."/>
            <person name="Chertkov O."/>
            <person name="Detter J.C."/>
            <person name="Han C."/>
            <person name="Tapia R."/>
            <person name="Land M."/>
            <person name="Hauser L."/>
            <person name="Kyrpides N."/>
            <person name="Ivanova N."/>
            <person name="Pagani I."/>
            <person name="Mouttaki H."/>
            <person name="He Z."/>
            <person name="Zhou J."/>
            <person name="Hemme C.L."/>
            <person name="Woyke T."/>
        </authorList>
    </citation>
    <scope>NUCLEOTIDE SEQUENCE [LARGE SCALE GENOMIC DNA]</scope>
    <source>
        <strain evidence="1">DSM 2782</strain>
    </source>
</reference>
<dbReference type="Gene3D" id="3.40.50.300">
    <property type="entry name" value="P-loop containing nucleotide triphosphate hydrolases"/>
    <property type="match status" value="1"/>
</dbReference>
<gene>
    <name evidence="1" type="ORF">Cpap_4218</name>
</gene>
<dbReference type="Proteomes" id="UP000003860">
    <property type="component" value="Unassembled WGS sequence"/>
</dbReference>
<dbReference type="STRING" id="588581.Cpap_4218"/>
<dbReference type="SUPFAM" id="SSF52540">
    <property type="entry name" value="P-loop containing nucleoside triphosphate hydrolases"/>
    <property type="match status" value="1"/>
</dbReference>
<name>F1T8H7_9FIRM</name>
<dbReference type="EMBL" id="ACXX02000001">
    <property type="protein sequence ID" value="EGD49775.1"/>
    <property type="molecule type" value="Genomic_DNA"/>
</dbReference>
<proteinExistence type="predicted"/>
<organism evidence="1 2">
    <name type="scientific">Ruminiclostridium papyrosolvens DSM 2782</name>
    <dbReference type="NCBI Taxonomy" id="588581"/>
    <lineage>
        <taxon>Bacteria</taxon>
        <taxon>Bacillati</taxon>
        <taxon>Bacillota</taxon>
        <taxon>Clostridia</taxon>
        <taxon>Eubacteriales</taxon>
        <taxon>Oscillospiraceae</taxon>
        <taxon>Ruminiclostridium</taxon>
    </lineage>
</organism>
<sequence>MSKKLETMDAETLMTTPMEPLKFIVSGLLPEGLHVLAGSPKIGKSWLALWICLQVAKGEKVWGFETLKSEVLYLCLEDSFARIQSRLFEITDEAPATLQPATLHFAIMSDAIGHGLEHQIENFIKEHPDIGLIVIDTLQKVRKTVSANVNPYASDYDDISALKQIADRHHLAILLVHHLRKTGDADPLNMISGTSGIAGGADTNFVLQKDKRTENTAKLICTGRDIEGRELFLEFNKNKFLWELLEPIEIEQLIIPDEIFLLCDFIKSAGSFTGTATELIENLNLDCSPAILKKRIIKHMEHLGRNRIHYSENRTFERREFTLCYDGNDDMTVESSPQNLPSLPSAPSQGCNLATVAPCSPLCGENDGGVDNST</sequence>